<comment type="caution">
    <text evidence="1">The sequence shown here is derived from an EMBL/GenBank/DDBJ whole genome shotgun (WGS) entry which is preliminary data.</text>
</comment>
<protein>
    <submittedName>
        <fullName evidence="1">Uncharacterized protein</fullName>
    </submittedName>
</protein>
<evidence type="ECO:0000313" key="2">
    <source>
        <dbReference type="Proteomes" id="UP001203512"/>
    </source>
</evidence>
<accession>A0ABT0E0U3</accession>
<feature type="non-terminal residue" evidence="1">
    <location>
        <position position="63"/>
    </location>
</feature>
<dbReference type="RefSeq" id="WP_247234015.1">
    <property type="nucleotide sequence ID" value="NZ_JALKHS010000017.1"/>
</dbReference>
<dbReference type="EMBL" id="JALKHS010000017">
    <property type="protein sequence ID" value="MCK0532991.1"/>
    <property type="molecule type" value="Genomic_DNA"/>
</dbReference>
<gene>
    <name evidence="1" type="ORF">MU848_15485</name>
</gene>
<keyword evidence="2" id="KW-1185">Reference proteome</keyword>
<dbReference type="Proteomes" id="UP001203512">
    <property type="component" value="Unassembled WGS sequence"/>
</dbReference>
<reference evidence="1 2" key="1">
    <citation type="submission" date="2022-04" db="EMBL/GenBank/DDBJ databases">
        <authorList>
            <person name="Huq M.A."/>
        </authorList>
    </citation>
    <scope>NUCLEOTIDE SEQUENCE [LARGE SCALE GENOMIC DNA]</scope>
    <source>
        <strain evidence="1 2">MAH-33</strain>
    </source>
</reference>
<organism evidence="1 2">
    <name type="scientific">Sphingobium agri</name>
    <dbReference type="NCBI Taxonomy" id="2933566"/>
    <lineage>
        <taxon>Bacteria</taxon>
        <taxon>Pseudomonadati</taxon>
        <taxon>Pseudomonadota</taxon>
        <taxon>Alphaproteobacteria</taxon>
        <taxon>Sphingomonadales</taxon>
        <taxon>Sphingomonadaceae</taxon>
        <taxon>Sphingobium</taxon>
    </lineage>
</organism>
<sequence>MATIIHHDDAYETGGSAMRKKSAIYHPISTALPRPHWSSNALTQSTAFFARCCGGIPASICFC</sequence>
<proteinExistence type="predicted"/>
<name>A0ABT0E0U3_9SPHN</name>
<evidence type="ECO:0000313" key="1">
    <source>
        <dbReference type="EMBL" id="MCK0532991.1"/>
    </source>
</evidence>